<sequence length="177" mass="19044">MALRPLMKRVWRSMSSTITPKPRSRTSGGHVRFHSHSNSNPSRGQHDKDSHNGHGRSRGGSISHVFRKHAASQAQSGGGTSGSGGSTSGRGGSTLDTWQLTNISEVELQRYDHVGRENVSHTAMCWSNAGEAVGERPLDDLETGEVDPQGLRQPGGAEHKDTGSRIQQRSSISIDLV</sequence>
<comment type="caution">
    <text evidence="2">The sequence shown here is derived from an EMBL/GenBank/DDBJ whole genome shotgun (WGS) entry which is preliminary data.</text>
</comment>
<feature type="compositionally biased region" description="Basic residues" evidence="1">
    <location>
        <begin position="1"/>
        <end position="11"/>
    </location>
</feature>
<dbReference type="EMBL" id="JAGTJQ010000005">
    <property type="protein sequence ID" value="KAH7031450.1"/>
    <property type="molecule type" value="Genomic_DNA"/>
</dbReference>
<dbReference type="RefSeq" id="XP_046013130.1">
    <property type="nucleotide sequence ID" value="XM_046148068.1"/>
</dbReference>
<evidence type="ECO:0000256" key="1">
    <source>
        <dbReference type="SAM" id="MobiDB-lite"/>
    </source>
</evidence>
<evidence type="ECO:0000313" key="2">
    <source>
        <dbReference type="EMBL" id="KAH7031450.1"/>
    </source>
</evidence>
<organism evidence="2 3">
    <name type="scientific">Microdochium trichocladiopsis</name>
    <dbReference type="NCBI Taxonomy" id="1682393"/>
    <lineage>
        <taxon>Eukaryota</taxon>
        <taxon>Fungi</taxon>
        <taxon>Dikarya</taxon>
        <taxon>Ascomycota</taxon>
        <taxon>Pezizomycotina</taxon>
        <taxon>Sordariomycetes</taxon>
        <taxon>Xylariomycetidae</taxon>
        <taxon>Xylariales</taxon>
        <taxon>Microdochiaceae</taxon>
        <taxon>Microdochium</taxon>
    </lineage>
</organism>
<dbReference type="AlphaFoldDB" id="A0A9P8Y7A2"/>
<proteinExistence type="predicted"/>
<protein>
    <submittedName>
        <fullName evidence="2">Uncharacterized protein</fullName>
    </submittedName>
</protein>
<feature type="compositionally biased region" description="Low complexity" evidence="1">
    <location>
        <begin position="164"/>
        <end position="177"/>
    </location>
</feature>
<feature type="region of interest" description="Disordered" evidence="1">
    <location>
        <begin position="132"/>
        <end position="177"/>
    </location>
</feature>
<dbReference type="GeneID" id="70177614"/>
<keyword evidence="3" id="KW-1185">Reference proteome</keyword>
<reference evidence="2" key="1">
    <citation type="journal article" date="2021" name="Nat. Commun.">
        <title>Genetic determinants of endophytism in the Arabidopsis root mycobiome.</title>
        <authorList>
            <person name="Mesny F."/>
            <person name="Miyauchi S."/>
            <person name="Thiergart T."/>
            <person name="Pickel B."/>
            <person name="Atanasova L."/>
            <person name="Karlsson M."/>
            <person name="Huettel B."/>
            <person name="Barry K.W."/>
            <person name="Haridas S."/>
            <person name="Chen C."/>
            <person name="Bauer D."/>
            <person name="Andreopoulos W."/>
            <person name="Pangilinan J."/>
            <person name="LaButti K."/>
            <person name="Riley R."/>
            <person name="Lipzen A."/>
            <person name="Clum A."/>
            <person name="Drula E."/>
            <person name="Henrissat B."/>
            <person name="Kohler A."/>
            <person name="Grigoriev I.V."/>
            <person name="Martin F.M."/>
            <person name="Hacquard S."/>
        </authorList>
    </citation>
    <scope>NUCLEOTIDE SEQUENCE</scope>
    <source>
        <strain evidence="2">MPI-CAGE-CH-0230</strain>
    </source>
</reference>
<accession>A0A9P8Y7A2</accession>
<feature type="region of interest" description="Disordered" evidence="1">
    <location>
        <begin position="1"/>
        <end position="95"/>
    </location>
</feature>
<gene>
    <name evidence="2" type="ORF">B0I36DRAFT_122960</name>
</gene>
<dbReference type="Proteomes" id="UP000756346">
    <property type="component" value="Unassembled WGS sequence"/>
</dbReference>
<feature type="compositionally biased region" description="Gly residues" evidence="1">
    <location>
        <begin position="76"/>
        <end position="92"/>
    </location>
</feature>
<evidence type="ECO:0000313" key="3">
    <source>
        <dbReference type="Proteomes" id="UP000756346"/>
    </source>
</evidence>
<name>A0A9P8Y7A2_9PEZI</name>